<reference evidence="5 6" key="1">
    <citation type="submission" date="2021-11" db="EMBL/GenBank/DDBJ databases">
        <title>Draft genome sequence of Actinomycetospora sp. SF1 isolated from the rhizosphere soil.</title>
        <authorList>
            <person name="Duangmal K."/>
            <person name="Chantavorakit T."/>
        </authorList>
    </citation>
    <scope>NUCLEOTIDE SEQUENCE [LARGE SCALE GENOMIC DNA]</scope>
    <source>
        <strain evidence="5 6">TBRC 5722</strain>
    </source>
</reference>
<protein>
    <submittedName>
        <fullName evidence="5">Helix-turn-helix domain-containing protein</fullName>
    </submittedName>
</protein>
<dbReference type="InterPro" id="IPR051448">
    <property type="entry name" value="CdaR-like_regulators"/>
</dbReference>
<comment type="similarity">
    <text evidence="1">Belongs to the CdaR family.</text>
</comment>
<dbReference type="PANTHER" id="PTHR33744">
    <property type="entry name" value="CARBOHYDRATE DIACID REGULATOR"/>
    <property type="match status" value="1"/>
</dbReference>
<feature type="region of interest" description="Disordered" evidence="2">
    <location>
        <begin position="1"/>
        <end position="38"/>
    </location>
</feature>
<sequence length="476" mass="49930">MATAGRFPPGRPAGPLRAAPSRTVPGSARPAEGRGPGGAGAEALRGLVVLHRRLSTLATAHDSGPAAVVALLAEELGAVAGVIGTGPEHAVLAACAPGVDEARAAAVLRAEVTGSRARRVLAAAERGGRALRVPGNGTWVRVVVPVVVGGDTAAFLIAEEDPAQRDRPAALEGDDVLLLAAEHAATIVGVLLGRERVLAAAAGHVRDDLLSGLLLGRARSAEEAAQWAEHVGFDAGVAHRVLVVVPRGEPTDPATAHPEPTDPEATTARPLLLAEVRDRLARLVPGVLALVRDSEVVALVPVAADPVAVGTAAARAFVRGLEPSAADAGRWPVTVALGREVDDVPGLPRSYDQARRTLDAARRLGWEGRLLRFDDLGVHRLLLQVPDPEDARAFAREVLGRLATDSSERTVELVRTLARYFREDGSPQRTAKVLSVHPNTVGYRLRRAEELSGLALDHYQDRLAAQVALEILGWME</sequence>
<dbReference type="Pfam" id="PF13556">
    <property type="entry name" value="HTH_30"/>
    <property type="match status" value="1"/>
</dbReference>
<feature type="compositionally biased region" description="Low complexity" evidence="2">
    <location>
        <begin position="1"/>
        <end position="20"/>
    </location>
</feature>
<evidence type="ECO:0000256" key="2">
    <source>
        <dbReference type="SAM" id="MobiDB-lite"/>
    </source>
</evidence>
<dbReference type="InterPro" id="IPR042070">
    <property type="entry name" value="PucR_C-HTH_sf"/>
</dbReference>
<dbReference type="EMBL" id="JAJNDB010000002">
    <property type="protein sequence ID" value="MCD2193909.1"/>
    <property type="molecule type" value="Genomic_DNA"/>
</dbReference>
<evidence type="ECO:0000313" key="6">
    <source>
        <dbReference type="Proteomes" id="UP001199469"/>
    </source>
</evidence>
<accession>A0ABS8P709</accession>
<dbReference type="Proteomes" id="UP001199469">
    <property type="component" value="Unassembled WGS sequence"/>
</dbReference>
<dbReference type="RefSeq" id="WP_230733304.1">
    <property type="nucleotide sequence ID" value="NZ_JAJNDB010000002.1"/>
</dbReference>
<dbReference type="PANTHER" id="PTHR33744:SF7">
    <property type="entry name" value="PUCR FAMILY TRANSCRIPTIONAL REGULATOR"/>
    <property type="match status" value="1"/>
</dbReference>
<name>A0ABS8P709_9PSEU</name>
<gene>
    <name evidence="5" type="ORF">LQ327_11035</name>
</gene>
<comment type="caution">
    <text evidence="5">The sequence shown here is derived from an EMBL/GenBank/DDBJ whole genome shotgun (WGS) entry which is preliminary data.</text>
</comment>
<feature type="domain" description="PucR C-terminal helix-turn-helix" evidence="3">
    <location>
        <begin position="413"/>
        <end position="471"/>
    </location>
</feature>
<feature type="domain" description="CdaR GGDEF-like" evidence="4">
    <location>
        <begin position="220"/>
        <end position="360"/>
    </location>
</feature>
<evidence type="ECO:0000256" key="1">
    <source>
        <dbReference type="ARBA" id="ARBA00006754"/>
    </source>
</evidence>
<keyword evidence="6" id="KW-1185">Reference proteome</keyword>
<evidence type="ECO:0000259" key="3">
    <source>
        <dbReference type="Pfam" id="PF13556"/>
    </source>
</evidence>
<evidence type="ECO:0000259" key="4">
    <source>
        <dbReference type="Pfam" id="PF17853"/>
    </source>
</evidence>
<evidence type="ECO:0000313" key="5">
    <source>
        <dbReference type="EMBL" id="MCD2193909.1"/>
    </source>
</evidence>
<organism evidence="5 6">
    <name type="scientific">Actinomycetospora endophytica</name>
    <dbReference type="NCBI Taxonomy" id="2291215"/>
    <lineage>
        <taxon>Bacteria</taxon>
        <taxon>Bacillati</taxon>
        <taxon>Actinomycetota</taxon>
        <taxon>Actinomycetes</taxon>
        <taxon>Pseudonocardiales</taxon>
        <taxon>Pseudonocardiaceae</taxon>
        <taxon>Actinomycetospora</taxon>
    </lineage>
</organism>
<dbReference type="InterPro" id="IPR025736">
    <property type="entry name" value="PucR_C-HTH_dom"/>
</dbReference>
<dbReference type="InterPro" id="IPR041522">
    <property type="entry name" value="CdaR_GGDEF"/>
</dbReference>
<dbReference type="Pfam" id="PF17853">
    <property type="entry name" value="GGDEF_2"/>
    <property type="match status" value="1"/>
</dbReference>
<proteinExistence type="inferred from homology"/>
<dbReference type="Gene3D" id="1.10.10.2840">
    <property type="entry name" value="PucR C-terminal helix-turn-helix domain"/>
    <property type="match status" value="1"/>
</dbReference>